<keyword evidence="2 7" id="KW-0812">Transmembrane</keyword>
<evidence type="ECO:0000256" key="5">
    <source>
        <dbReference type="ARBA" id="ARBA00022989"/>
    </source>
</evidence>
<dbReference type="InterPro" id="IPR027417">
    <property type="entry name" value="P-loop_NTPase"/>
</dbReference>
<dbReference type="InterPro" id="IPR003593">
    <property type="entry name" value="AAA+_ATPase"/>
</dbReference>
<evidence type="ECO:0000256" key="6">
    <source>
        <dbReference type="ARBA" id="ARBA00023136"/>
    </source>
</evidence>
<feature type="transmembrane region" description="Helical" evidence="7">
    <location>
        <begin position="124"/>
        <end position="148"/>
    </location>
</feature>
<evidence type="ECO:0000259" key="9">
    <source>
        <dbReference type="PROSITE" id="PS50929"/>
    </source>
</evidence>
<dbReference type="SUPFAM" id="SSF90123">
    <property type="entry name" value="ABC transporter transmembrane region"/>
    <property type="match status" value="1"/>
</dbReference>
<evidence type="ECO:0000313" key="10">
    <source>
        <dbReference type="EMBL" id="TKG61873.1"/>
    </source>
</evidence>
<keyword evidence="5 7" id="KW-1133">Transmembrane helix</keyword>
<dbReference type="PANTHER" id="PTHR24221">
    <property type="entry name" value="ATP-BINDING CASSETTE SUB-FAMILY B"/>
    <property type="match status" value="1"/>
</dbReference>
<dbReference type="PROSITE" id="PS00211">
    <property type="entry name" value="ABC_TRANSPORTER_1"/>
    <property type="match status" value="1"/>
</dbReference>
<feature type="domain" description="ABC transmembrane type-1" evidence="9">
    <location>
        <begin position="20"/>
        <end position="299"/>
    </location>
</feature>
<dbReference type="InterPro" id="IPR011527">
    <property type="entry name" value="ABC1_TM_dom"/>
</dbReference>
<dbReference type="SUPFAM" id="SSF52540">
    <property type="entry name" value="P-loop containing nucleoside triphosphate hydrolases"/>
    <property type="match status" value="1"/>
</dbReference>
<dbReference type="InterPro" id="IPR003439">
    <property type="entry name" value="ABC_transporter-like_ATP-bd"/>
</dbReference>
<dbReference type="PROSITE" id="PS50929">
    <property type="entry name" value="ABC_TM1F"/>
    <property type="match status" value="1"/>
</dbReference>
<dbReference type="PANTHER" id="PTHR24221:SF654">
    <property type="entry name" value="ATP-BINDING CASSETTE SUB-FAMILY B MEMBER 6"/>
    <property type="match status" value="1"/>
</dbReference>
<evidence type="ECO:0000256" key="4">
    <source>
        <dbReference type="ARBA" id="ARBA00022840"/>
    </source>
</evidence>
<dbReference type="Pfam" id="PF00005">
    <property type="entry name" value="ABC_tran"/>
    <property type="match status" value="1"/>
</dbReference>
<dbReference type="InterPro" id="IPR017871">
    <property type="entry name" value="ABC_transporter-like_CS"/>
</dbReference>
<feature type="transmembrane region" description="Helical" evidence="7">
    <location>
        <begin position="242"/>
        <end position="262"/>
    </location>
</feature>
<dbReference type="PROSITE" id="PS50893">
    <property type="entry name" value="ABC_TRANSPORTER_2"/>
    <property type="match status" value="1"/>
</dbReference>
<dbReference type="InterPro" id="IPR039421">
    <property type="entry name" value="Type_1_exporter"/>
</dbReference>
<reference evidence="10 11" key="1">
    <citation type="journal article" date="2015" name="Antonie Van Leeuwenhoek">
        <title>Prauserella endophytica sp. nov., an endophytic actinobacterium isolated from Tamarix taklamakanensis.</title>
        <authorList>
            <person name="Liu J.M."/>
            <person name="Habden X."/>
            <person name="Guo L."/>
            <person name="Tuo L."/>
            <person name="Jiang Z.K."/>
            <person name="Liu S.W."/>
            <person name="Liu X.F."/>
            <person name="Chen L."/>
            <person name="Li R.F."/>
            <person name="Zhang Y.Q."/>
            <person name="Sun C.H."/>
        </authorList>
    </citation>
    <scope>NUCLEOTIDE SEQUENCE [LARGE SCALE GENOMIC DNA]</scope>
    <source>
        <strain evidence="10 11">CGMCC 4.7182</strain>
    </source>
</reference>
<keyword evidence="11" id="KW-1185">Reference proteome</keyword>
<dbReference type="EMBL" id="SWMS01000029">
    <property type="protein sequence ID" value="TKG61873.1"/>
    <property type="molecule type" value="Genomic_DNA"/>
</dbReference>
<organism evidence="10 11">
    <name type="scientific">Prauserella endophytica</name>
    <dbReference type="NCBI Taxonomy" id="1592324"/>
    <lineage>
        <taxon>Bacteria</taxon>
        <taxon>Bacillati</taxon>
        <taxon>Actinomycetota</taxon>
        <taxon>Actinomycetes</taxon>
        <taxon>Pseudonocardiales</taxon>
        <taxon>Pseudonocardiaceae</taxon>
        <taxon>Prauserella</taxon>
        <taxon>Prauserella coralliicola group</taxon>
    </lineage>
</organism>
<dbReference type="Gene3D" id="3.40.50.300">
    <property type="entry name" value="P-loop containing nucleotide triphosphate hydrolases"/>
    <property type="match status" value="1"/>
</dbReference>
<dbReference type="Pfam" id="PF00664">
    <property type="entry name" value="ABC_membrane"/>
    <property type="match status" value="1"/>
</dbReference>
<feature type="domain" description="ABC transporter" evidence="8">
    <location>
        <begin position="331"/>
        <end position="568"/>
    </location>
</feature>
<sequence length="586" mass="61784">MIRHLHRLVPQPGLLLRLGALTAVQAVLQGLLLGSLIPILRALLRPEPDFGAAAPWLVAAAAGLVVYGVLTVIATPVGFAASSDLAGQLRRRLIDHSASLPLGWFTPEHKARLARATTADAANIGNLAVSIGGPAITATLTPLTIIGVTVAVDWRVALLFAVIMPVALLALRRAGRIASIADVELEQAAADIAGRAIELGQAQPVLRAAGQSSTGTARMREALDEHRTVYRRGLRRSMAPDLTYTGVIMAGFVAILVVSALLLLDGTLGVAEVVALLVLAVRFLEPLGNLVELIGALHAMDNAVGRVRALLATPPLPEADRPVTELPGTSVELSGVTFTYPGGSTPALAGVSFTCAPGSTTAIVGPSGSGKTTVTRLIARFFDPQEGSIRIGGVDVRELDQRTLLDSIAVVFQDVYLFDDTIEENLRLAKPDATDAELAEAARAARLDEVVERLPEGWHTRVGEGGSRLSGGERQRVSIARAFLKQARIVLIDEAASALDPENERAVSQAIARLAADRGRTVLVIAHRPATLDAADHVLTLHNGHVAEAGTPAGLRATGGLFARLYDQYDHARSWRLDRESATEVG</sequence>
<dbReference type="Proteomes" id="UP000309992">
    <property type="component" value="Unassembled WGS sequence"/>
</dbReference>
<dbReference type="RefSeq" id="WP_137096959.1">
    <property type="nucleotide sequence ID" value="NZ_SWMS01000029.1"/>
</dbReference>
<feature type="transmembrane region" description="Helical" evidence="7">
    <location>
        <begin position="21"/>
        <end position="44"/>
    </location>
</feature>
<keyword evidence="4 10" id="KW-0067">ATP-binding</keyword>
<dbReference type="Gene3D" id="1.20.1560.10">
    <property type="entry name" value="ABC transporter type 1, transmembrane domain"/>
    <property type="match status" value="1"/>
</dbReference>
<evidence type="ECO:0000259" key="8">
    <source>
        <dbReference type="PROSITE" id="PS50893"/>
    </source>
</evidence>
<comment type="caution">
    <text evidence="10">The sequence shown here is derived from an EMBL/GenBank/DDBJ whole genome shotgun (WGS) entry which is preliminary data.</text>
</comment>
<feature type="transmembrane region" description="Helical" evidence="7">
    <location>
        <begin position="154"/>
        <end position="171"/>
    </location>
</feature>
<feature type="transmembrane region" description="Helical" evidence="7">
    <location>
        <begin position="56"/>
        <end position="82"/>
    </location>
</feature>
<protein>
    <submittedName>
        <fullName evidence="10">ABC transporter ATP-binding protein</fullName>
    </submittedName>
</protein>
<evidence type="ECO:0000313" key="11">
    <source>
        <dbReference type="Proteomes" id="UP000309992"/>
    </source>
</evidence>
<keyword evidence="3" id="KW-0547">Nucleotide-binding</keyword>
<keyword evidence="6 7" id="KW-0472">Membrane</keyword>
<evidence type="ECO:0000256" key="7">
    <source>
        <dbReference type="SAM" id="Phobius"/>
    </source>
</evidence>
<evidence type="ECO:0000256" key="1">
    <source>
        <dbReference type="ARBA" id="ARBA00004651"/>
    </source>
</evidence>
<dbReference type="InterPro" id="IPR036640">
    <property type="entry name" value="ABC1_TM_sf"/>
</dbReference>
<gene>
    <name evidence="10" type="ORF">FCN18_33095</name>
</gene>
<evidence type="ECO:0000256" key="3">
    <source>
        <dbReference type="ARBA" id="ARBA00022741"/>
    </source>
</evidence>
<dbReference type="SMART" id="SM00382">
    <property type="entry name" value="AAA"/>
    <property type="match status" value="1"/>
</dbReference>
<comment type="subcellular location">
    <subcellularLocation>
        <location evidence="1">Cell membrane</location>
        <topology evidence="1">Multi-pass membrane protein</topology>
    </subcellularLocation>
</comment>
<dbReference type="GO" id="GO:0005524">
    <property type="term" value="F:ATP binding"/>
    <property type="evidence" value="ECO:0007669"/>
    <property type="project" value="UniProtKB-KW"/>
</dbReference>
<name>A0ABY2RVX2_9PSEU</name>
<proteinExistence type="predicted"/>
<evidence type="ECO:0000256" key="2">
    <source>
        <dbReference type="ARBA" id="ARBA00022692"/>
    </source>
</evidence>
<accession>A0ABY2RVX2</accession>